<organism evidence="1 2">
    <name type="scientific">Hydrogenobacter hydrogenophilus</name>
    <dbReference type="NCBI Taxonomy" id="35835"/>
    <lineage>
        <taxon>Bacteria</taxon>
        <taxon>Pseudomonadati</taxon>
        <taxon>Aquificota</taxon>
        <taxon>Aquificia</taxon>
        <taxon>Aquificales</taxon>
        <taxon>Aquificaceae</taxon>
        <taxon>Hydrogenobacter</taxon>
    </lineage>
</organism>
<evidence type="ECO:0000313" key="2">
    <source>
        <dbReference type="Proteomes" id="UP000218627"/>
    </source>
</evidence>
<dbReference type="EMBL" id="OBEN01000007">
    <property type="protein sequence ID" value="SNZ15174.1"/>
    <property type="molecule type" value="Genomic_DNA"/>
</dbReference>
<proteinExistence type="predicted"/>
<dbReference type="RefSeq" id="WP_096602632.1">
    <property type="nucleotide sequence ID" value="NZ_OBEN01000007.1"/>
</dbReference>
<gene>
    <name evidence="1" type="ORF">SAMN06265353_1311</name>
</gene>
<dbReference type="AlphaFoldDB" id="A0A285P0A3"/>
<name>A0A285P0A3_9AQUI</name>
<evidence type="ECO:0000313" key="1">
    <source>
        <dbReference type="EMBL" id="SNZ15174.1"/>
    </source>
</evidence>
<reference evidence="2" key="1">
    <citation type="submission" date="2017-09" db="EMBL/GenBank/DDBJ databases">
        <authorList>
            <person name="Varghese N."/>
            <person name="Submissions S."/>
        </authorList>
    </citation>
    <scope>NUCLEOTIDE SEQUENCE [LARGE SCALE GENOMIC DNA]</scope>
    <source>
        <strain evidence="2">DSM 2913</strain>
    </source>
</reference>
<dbReference type="OrthoDB" id="15118at2"/>
<accession>A0A285P0A3</accession>
<protein>
    <submittedName>
        <fullName evidence="1">Uncharacterized protein</fullName>
    </submittedName>
</protein>
<sequence length="116" mass="13624">MSVRHKTREYIENLFGELKKHVQNGEHTIFNIYAKEEIDLQEFELVDVKVDFSDAESVKRFLDRTTRETLEGEVKGLKLIAMVIDKGDDYIFSSQVELDESIKESIKEKIEQLKEE</sequence>
<keyword evidence="2" id="KW-1185">Reference proteome</keyword>
<dbReference type="Proteomes" id="UP000218627">
    <property type="component" value="Unassembled WGS sequence"/>
</dbReference>